<dbReference type="Proteomes" id="UP000697927">
    <property type="component" value="Unassembled WGS sequence"/>
</dbReference>
<evidence type="ECO:0000259" key="2">
    <source>
        <dbReference type="PROSITE" id="PS50943"/>
    </source>
</evidence>
<accession>A0ABX0VJZ7</accession>
<sequence length="111" mass="12569">MALNLYTEAELLAELGRRLRDQRLRRNLLQKTLAEKAGISVSALKKLEGQGTGSLENFMKVVYALRLEKELQSLFVPQPLTIAQLEALRAPARQRARKATRPRKIARESNS</sequence>
<dbReference type="Gene3D" id="1.10.260.40">
    <property type="entry name" value="lambda repressor-like DNA-binding domains"/>
    <property type="match status" value="1"/>
</dbReference>
<dbReference type="InterPro" id="IPR001387">
    <property type="entry name" value="Cro/C1-type_HTH"/>
</dbReference>
<organism evidence="3 4">
    <name type="scientific">Cedecea colo</name>
    <dbReference type="NCBI Taxonomy" id="2552946"/>
    <lineage>
        <taxon>Bacteria</taxon>
        <taxon>Pseudomonadati</taxon>
        <taxon>Pseudomonadota</taxon>
        <taxon>Gammaproteobacteria</taxon>
        <taxon>Enterobacterales</taxon>
        <taxon>Enterobacteriaceae</taxon>
        <taxon>Cedecea</taxon>
    </lineage>
</organism>
<protein>
    <submittedName>
        <fullName evidence="3">DNA-binding protein</fullName>
    </submittedName>
</protein>
<keyword evidence="4" id="KW-1185">Reference proteome</keyword>
<evidence type="ECO:0000313" key="3">
    <source>
        <dbReference type="EMBL" id="NIY46462.1"/>
    </source>
</evidence>
<reference evidence="3 4" key="1">
    <citation type="journal article" date="2020" name="Microorganisms">
        <title>Polyphasic Characterisation of Cedecea colo sp. nov., a New Enteric Bacterium Isolated from the Koala Hindgut.</title>
        <authorList>
            <person name="Boath J.M."/>
            <person name="Dakhal S."/>
            <person name="Van T.T.H."/>
            <person name="Moore R.J."/>
            <person name="Dekiwadia C."/>
            <person name="Macreadie I.G."/>
        </authorList>
    </citation>
    <scope>NUCLEOTIDE SEQUENCE [LARGE SCALE GENOMIC DNA]</scope>
    <source>
        <strain evidence="3 4">ZA</strain>
    </source>
</reference>
<dbReference type="GO" id="GO:0003677">
    <property type="term" value="F:DNA binding"/>
    <property type="evidence" value="ECO:0007669"/>
    <property type="project" value="UniProtKB-KW"/>
</dbReference>
<evidence type="ECO:0000313" key="4">
    <source>
        <dbReference type="Proteomes" id="UP000697927"/>
    </source>
</evidence>
<comment type="caution">
    <text evidence="3">The sequence shown here is derived from an EMBL/GenBank/DDBJ whole genome shotgun (WGS) entry which is preliminary data.</text>
</comment>
<dbReference type="RefSeq" id="WP_167606618.1">
    <property type="nucleotide sequence ID" value="NZ_SOYS01000001.1"/>
</dbReference>
<keyword evidence="3" id="KW-0238">DNA-binding</keyword>
<feature type="domain" description="HTH cro/C1-type" evidence="2">
    <location>
        <begin position="19"/>
        <end position="74"/>
    </location>
</feature>
<evidence type="ECO:0000256" key="1">
    <source>
        <dbReference type="SAM" id="MobiDB-lite"/>
    </source>
</evidence>
<gene>
    <name evidence="3" type="ORF">E2L00_02710</name>
</gene>
<dbReference type="PROSITE" id="PS50943">
    <property type="entry name" value="HTH_CROC1"/>
    <property type="match status" value="1"/>
</dbReference>
<feature type="compositionally biased region" description="Basic residues" evidence="1">
    <location>
        <begin position="92"/>
        <end position="104"/>
    </location>
</feature>
<dbReference type="SUPFAM" id="SSF47413">
    <property type="entry name" value="lambda repressor-like DNA-binding domains"/>
    <property type="match status" value="1"/>
</dbReference>
<dbReference type="EMBL" id="SOYS01000001">
    <property type="protein sequence ID" value="NIY46462.1"/>
    <property type="molecule type" value="Genomic_DNA"/>
</dbReference>
<dbReference type="InterPro" id="IPR010982">
    <property type="entry name" value="Lambda_DNA-bd_dom_sf"/>
</dbReference>
<proteinExistence type="predicted"/>
<dbReference type="SMART" id="SM00530">
    <property type="entry name" value="HTH_XRE"/>
    <property type="match status" value="1"/>
</dbReference>
<name>A0ABX0VJZ7_9ENTR</name>
<feature type="region of interest" description="Disordered" evidence="1">
    <location>
        <begin position="92"/>
        <end position="111"/>
    </location>
</feature>